<organism evidence="1 2">
    <name type="scientific">Rhizobium leguminosarum</name>
    <dbReference type="NCBI Taxonomy" id="384"/>
    <lineage>
        <taxon>Bacteria</taxon>
        <taxon>Pseudomonadati</taxon>
        <taxon>Pseudomonadota</taxon>
        <taxon>Alphaproteobacteria</taxon>
        <taxon>Hyphomicrobiales</taxon>
        <taxon>Rhizobiaceae</taxon>
        <taxon>Rhizobium/Agrobacterium group</taxon>
        <taxon>Rhizobium</taxon>
    </lineage>
</organism>
<dbReference type="EMBL" id="CP025015">
    <property type="protein sequence ID" value="AUW47157.1"/>
    <property type="molecule type" value="Genomic_DNA"/>
</dbReference>
<geneLocation type="plasmid" evidence="2">
    <name>prln3</name>
</geneLocation>
<gene>
    <name evidence="1" type="ORF">CUJ84_pRLN3000015</name>
</gene>
<protein>
    <submittedName>
        <fullName evidence="1">Uncharacterized protein</fullName>
    </submittedName>
</protein>
<dbReference type="Proteomes" id="UP000238523">
    <property type="component" value="Plasmid pRLN3"/>
</dbReference>
<sequence length="160" mass="17893">MANAKIIVPRASWLRGLAELHRRGAERHEAGAFLLGQSENGRSVVSHWIFYDDLDPGAYSSGVCVLYADSFDRLWSEGRKTGMAVIADLHTHPGSPEQSHSDRTNPMVSTAGHIALIVSDFARGPHWRHRLGVYRYEGDHQWTNLSGWTARGLLRTGTFR</sequence>
<dbReference type="Gene3D" id="3.40.140.10">
    <property type="entry name" value="Cytidine Deaminase, domain 2"/>
    <property type="match status" value="1"/>
</dbReference>
<accession>A0A2K9ZFY5</accession>
<evidence type="ECO:0000313" key="2">
    <source>
        <dbReference type="Proteomes" id="UP000238523"/>
    </source>
</evidence>
<reference evidence="1 2" key="1">
    <citation type="submission" date="2017-11" db="EMBL/GenBank/DDBJ databases">
        <title>Complete genome of Rhizobium leguminosarum Norway, an ineffective micro-symbiont.</title>
        <authorList>
            <person name="Hoffrichter A."/>
            <person name="Liang J."/>
            <person name="Brachmann A."/>
            <person name="Marin M."/>
        </authorList>
    </citation>
    <scope>NUCLEOTIDE SEQUENCE [LARGE SCALE GENOMIC DNA]</scope>
    <source>
        <strain evidence="1 2">Norway</strain>
        <plasmid evidence="2">Plasmid prln3</plasmid>
    </source>
</reference>
<dbReference type="AlphaFoldDB" id="A0A2K9ZFY5"/>
<dbReference type="SUPFAM" id="SSF102712">
    <property type="entry name" value="JAB1/MPN domain"/>
    <property type="match status" value="1"/>
</dbReference>
<evidence type="ECO:0000313" key="1">
    <source>
        <dbReference type="EMBL" id="AUW47157.1"/>
    </source>
</evidence>
<name>A0A2K9ZFY5_RHILE</name>
<keyword evidence="1" id="KW-0614">Plasmid</keyword>
<proteinExistence type="predicted"/>